<reference evidence="2 3" key="1">
    <citation type="submission" date="2018-01" db="EMBL/GenBank/DDBJ databases">
        <title>Genome sequence of Iodobacter sp. strain PCH194 isolated from Indian Trans-Himalaya.</title>
        <authorList>
            <person name="Kumar V."/>
            <person name="Thakur V."/>
            <person name="Kumar S."/>
            <person name="Singh D."/>
        </authorList>
    </citation>
    <scope>NUCLEOTIDE SEQUENCE [LARGE SCALE GENOMIC DNA]</scope>
    <source>
        <strain evidence="2 3">PCH194</strain>
    </source>
</reference>
<dbReference type="Proteomes" id="UP000515917">
    <property type="component" value="Chromosome"/>
</dbReference>
<dbReference type="EMBL" id="CP025781">
    <property type="protein sequence ID" value="QBC44128.1"/>
    <property type="molecule type" value="Genomic_DNA"/>
</dbReference>
<dbReference type="GO" id="GO:0030036">
    <property type="term" value="P:actin cytoskeleton organization"/>
    <property type="evidence" value="ECO:0007669"/>
    <property type="project" value="InterPro"/>
</dbReference>
<protein>
    <recommendedName>
        <fullName evidence="1">Guanine nucleotide exchange factor SopE GEF domain-containing protein</fullName>
    </recommendedName>
</protein>
<sequence>MPLSLNFSPRKLFCCISDSSVASSNANEPPSASYRGRSFQLFQSKAVIRPQKETVNKCFDPSAREWMPIENPKVKKAMDNELGKVATQLNRASVKDPEYIKQTVEASLAAVYSRAKDQCCQRLVDLGHTIIPLSYQREIGEAAQNVGLPCIEKNGIFTPNGAGANPLLNNILGSARTKFPSNFKAESERESNTTYVHSKLLEVVEPYAQKSKRVSLIGFAQKLEEIANKHEKPPVARIFRETHL</sequence>
<dbReference type="AlphaFoldDB" id="A0A7G3GAD2"/>
<name>A0A7G3GAD2_9NEIS</name>
<evidence type="ECO:0000313" key="2">
    <source>
        <dbReference type="EMBL" id="QBC44128.1"/>
    </source>
</evidence>
<dbReference type="Gene3D" id="1.10.4120.10">
    <property type="entry name" value="SopE-like, GEF domain"/>
    <property type="match status" value="1"/>
</dbReference>
<dbReference type="KEGG" id="ifl:C1H71_11710"/>
<feature type="domain" description="Guanine nucleotide exchange factor SopE GEF" evidence="1">
    <location>
        <begin position="96"/>
        <end position="230"/>
    </location>
</feature>
<dbReference type="GO" id="GO:0005085">
    <property type="term" value="F:guanyl-nucleotide exchange factor activity"/>
    <property type="evidence" value="ECO:0007669"/>
    <property type="project" value="InterPro"/>
</dbReference>
<proteinExistence type="predicted"/>
<dbReference type="InterPro" id="IPR035949">
    <property type="entry name" value="SopE-like_GEF_dom_sf"/>
</dbReference>
<keyword evidence="3" id="KW-1185">Reference proteome</keyword>
<dbReference type="Pfam" id="PF07487">
    <property type="entry name" value="SopE_GEF"/>
    <property type="match status" value="1"/>
</dbReference>
<dbReference type="RefSeq" id="WP_130106677.1">
    <property type="nucleotide sequence ID" value="NZ_CP025781.1"/>
</dbReference>
<dbReference type="InterPro" id="IPR016019">
    <property type="entry name" value="SopE_GEF_dom"/>
</dbReference>
<gene>
    <name evidence="2" type="ORF">C1H71_11710</name>
</gene>
<accession>A0A7G3GAD2</accession>
<evidence type="ECO:0000259" key="1">
    <source>
        <dbReference type="Pfam" id="PF07487"/>
    </source>
</evidence>
<organism evidence="2 3">
    <name type="scientific">Iodobacter fluviatilis</name>
    <dbReference type="NCBI Taxonomy" id="537"/>
    <lineage>
        <taxon>Bacteria</taxon>
        <taxon>Pseudomonadati</taxon>
        <taxon>Pseudomonadota</taxon>
        <taxon>Betaproteobacteria</taxon>
        <taxon>Neisseriales</taxon>
        <taxon>Chitinibacteraceae</taxon>
        <taxon>Iodobacter</taxon>
    </lineage>
</organism>
<dbReference type="SUPFAM" id="SSF81832">
    <property type="entry name" value="SopE-like GEF domain"/>
    <property type="match status" value="1"/>
</dbReference>
<evidence type="ECO:0000313" key="3">
    <source>
        <dbReference type="Proteomes" id="UP000515917"/>
    </source>
</evidence>